<feature type="compositionally biased region" description="Low complexity" evidence="1">
    <location>
        <begin position="84"/>
        <end position="99"/>
    </location>
</feature>
<evidence type="ECO:0000313" key="3">
    <source>
        <dbReference type="Proteomes" id="UP000316639"/>
    </source>
</evidence>
<comment type="caution">
    <text evidence="2">The sequence shown here is derived from an EMBL/GenBank/DDBJ whole genome shotgun (WGS) entry which is preliminary data.</text>
</comment>
<organism evidence="2 3">
    <name type="scientific">Lentzea tibetensis</name>
    <dbReference type="NCBI Taxonomy" id="2591470"/>
    <lineage>
        <taxon>Bacteria</taxon>
        <taxon>Bacillati</taxon>
        <taxon>Actinomycetota</taxon>
        <taxon>Actinomycetes</taxon>
        <taxon>Pseudonocardiales</taxon>
        <taxon>Pseudonocardiaceae</taxon>
        <taxon>Lentzea</taxon>
    </lineage>
</organism>
<dbReference type="Proteomes" id="UP000316639">
    <property type="component" value="Unassembled WGS sequence"/>
</dbReference>
<sequence>MHGASEQPNTTSTADWCGSGKAEKSNGDSSCCNPANGSSDSASTPAVDNTVISGARSAAQRNSVVLPMPGSPRSTSAPPRPERAVVSSASNSSCSPSRP</sequence>
<dbReference type="EMBL" id="VOBR01000002">
    <property type="protein sequence ID" value="TWP53666.1"/>
    <property type="molecule type" value="Genomic_DNA"/>
</dbReference>
<evidence type="ECO:0000313" key="2">
    <source>
        <dbReference type="EMBL" id="TWP53666.1"/>
    </source>
</evidence>
<name>A0A563F105_9PSEU</name>
<accession>A0A563F105</accession>
<reference evidence="2 3" key="1">
    <citation type="submission" date="2019-07" db="EMBL/GenBank/DDBJ databases">
        <title>Lentzea xizangensis sp. nov., isolated from Qinghai-Tibetan Plateau Soils.</title>
        <authorList>
            <person name="Huang J."/>
        </authorList>
    </citation>
    <scope>NUCLEOTIDE SEQUENCE [LARGE SCALE GENOMIC DNA]</scope>
    <source>
        <strain evidence="2 3">FXJ1.1311</strain>
    </source>
</reference>
<proteinExistence type="predicted"/>
<feature type="compositionally biased region" description="Polar residues" evidence="1">
    <location>
        <begin position="27"/>
        <end position="52"/>
    </location>
</feature>
<feature type="region of interest" description="Disordered" evidence="1">
    <location>
        <begin position="1"/>
        <end position="99"/>
    </location>
</feature>
<keyword evidence="3" id="KW-1185">Reference proteome</keyword>
<evidence type="ECO:0000256" key="1">
    <source>
        <dbReference type="SAM" id="MobiDB-lite"/>
    </source>
</evidence>
<protein>
    <submittedName>
        <fullName evidence="2">Uncharacterized protein</fullName>
    </submittedName>
</protein>
<dbReference type="AlphaFoldDB" id="A0A563F105"/>
<gene>
    <name evidence="2" type="ORF">FKR81_02585</name>
</gene>
<feature type="compositionally biased region" description="Polar residues" evidence="1">
    <location>
        <begin position="1"/>
        <end position="14"/>
    </location>
</feature>